<dbReference type="PANTHER" id="PTHR38160">
    <property type="entry name" value="ZINC FINGER CCCH DOMAIN-CONTAINING PROTEIN 40"/>
    <property type="match status" value="1"/>
</dbReference>
<comment type="caution">
    <text evidence="8">The sequence shown here is derived from an EMBL/GenBank/DDBJ whole genome shotgun (WGS) entry which is preliminary data.</text>
</comment>
<evidence type="ECO:0000256" key="3">
    <source>
        <dbReference type="ARBA" id="ARBA00022833"/>
    </source>
</evidence>
<keyword evidence="3 4" id="KW-0862">Zinc</keyword>
<feature type="coiled-coil region" evidence="5">
    <location>
        <begin position="132"/>
        <end position="194"/>
    </location>
</feature>
<name>A0AAN8V1Q9_9MAGN</name>
<feature type="compositionally biased region" description="Basic residues" evidence="6">
    <location>
        <begin position="89"/>
        <end position="98"/>
    </location>
</feature>
<evidence type="ECO:0000259" key="7">
    <source>
        <dbReference type="PROSITE" id="PS50103"/>
    </source>
</evidence>
<evidence type="ECO:0000256" key="2">
    <source>
        <dbReference type="ARBA" id="ARBA00022771"/>
    </source>
</evidence>
<evidence type="ECO:0000256" key="6">
    <source>
        <dbReference type="SAM" id="MobiDB-lite"/>
    </source>
</evidence>
<sequence length="444" mass="50820">MVERKLYKTKLCQLYQRGRCRRQSCSFAHGDAELRRFSSSGSFNGRRDNRASDLRDKLDRRRSPLRRYSPRKDAKNHNPFQGYSPRSLGRNRRRHLKRHNLDWHSDFSGSQKMSDGTEDAAKEGRIVSSDFKDVLEEQVKQVQMDIEALEDQKSRLRIYLEERVLEAESLSSTIQELDSQLAKEREDARRIASKIRKFIKAHHHMSSIRDEHKKAEARFLKLGNQFISEDMAAGANEEDSSINIVSDGETPANHVLSSQNEMQKSGSPSKKRRRNNLKAAEESKPEDGENFKAGPIRLDNLPRWNLEHARSNYRKDSREIKQGNNGHKHLEKGKHKGERNKSATVSSIDKFKSSETMLPSTSMAAHAVDEIIDSVEVDEKIDTVEKAFVGAQNTHVHEVAGTQHMFPLPPPPPPLRNGYSQYEGDDKSVDVKELEEETVEVDIV</sequence>
<gene>
    <name evidence="8" type="ORF">RJ641_015296</name>
</gene>
<evidence type="ECO:0000313" key="9">
    <source>
        <dbReference type="Proteomes" id="UP001370490"/>
    </source>
</evidence>
<dbReference type="AlphaFoldDB" id="A0AAN8V1Q9"/>
<dbReference type="Proteomes" id="UP001370490">
    <property type="component" value="Unassembled WGS sequence"/>
</dbReference>
<feature type="region of interest" description="Disordered" evidence="6">
    <location>
        <begin position="243"/>
        <end position="296"/>
    </location>
</feature>
<feature type="region of interest" description="Disordered" evidence="6">
    <location>
        <begin position="38"/>
        <end position="121"/>
    </location>
</feature>
<feature type="domain" description="C3H1-type" evidence="7">
    <location>
        <begin position="6"/>
        <end position="32"/>
    </location>
</feature>
<dbReference type="InterPro" id="IPR000571">
    <property type="entry name" value="Znf_CCCH"/>
</dbReference>
<evidence type="ECO:0000256" key="5">
    <source>
        <dbReference type="SAM" id="Coils"/>
    </source>
</evidence>
<feature type="zinc finger region" description="C3H1-type" evidence="4">
    <location>
        <begin position="6"/>
        <end position="32"/>
    </location>
</feature>
<evidence type="ECO:0000256" key="4">
    <source>
        <dbReference type="PROSITE-ProRule" id="PRU00723"/>
    </source>
</evidence>
<dbReference type="Gene3D" id="4.10.1000.10">
    <property type="entry name" value="Zinc finger, CCCH-type"/>
    <property type="match status" value="1"/>
</dbReference>
<dbReference type="SMART" id="SM00356">
    <property type="entry name" value="ZnF_C3H1"/>
    <property type="match status" value="1"/>
</dbReference>
<keyword evidence="9" id="KW-1185">Reference proteome</keyword>
<keyword evidence="2 4" id="KW-0863">Zinc-finger</keyword>
<feature type="region of interest" description="Disordered" evidence="6">
    <location>
        <begin position="309"/>
        <end position="346"/>
    </location>
</feature>
<proteinExistence type="predicted"/>
<accession>A0AAN8V1Q9</accession>
<reference evidence="8 9" key="1">
    <citation type="submission" date="2023-12" db="EMBL/GenBank/DDBJ databases">
        <title>A high-quality genome assembly for Dillenia turbinata (Dilleniales).</title>
        <authorList>
            <person name="Chanderbali A."/>
        </authorList>
    </citation>
    <scope>NUCLEOTIDE SEQUENCE [LARGE SCALE GENOMIC DNA]</scope>
    <source>
        <strain evidence="8">LSX21</strain>
        <tissue evidence="8">Leaf</tissue>
    </source>
</reference>
<evidence type="ECO:0000256" key="1">
    <source>
        <dbReference type="ARBA" id="ARBA00022723"/>
    </source>
</evidence>
<evidence type="ECO:0000313" key="8">
    <source>
        <dbReference type="EMBL" id="KAK6919392.1"/>
    </source>
</evidence>
<organism evidence="8 9">
    <name type="scientific">Dillenia turbinata</name>
    <dbReference type="NCBI Taxonomy" id="194707"/>
    <lineage>
        <taxon>Eukaryota</taxon>
        <taxon>Viridiplantae</taxon>
        <taxon>Streptophyta</taxon>
        <taxon>Embryophyta</taxon>
        <taxon>Tracheophyta</taxon>
        <taxon>Spermatophyta</taxon>
        <taxon>Magnoliopsida</taxon>
        <taxon>eudicotyledons</taxon>
        <taxon>Gunneridae</taxon>
        <taxon>Pentapetalae</taxon>
        <taxon>Dilleniales</taxon>
        <taxon>Dilleniaceae</taxon>
        <taxon>Dillenia</taxon>
    </lineage>
</organism>
<protein>
    <recommendedName>
        <fullName evidence="7">C3H1-type domain-containing protein</fullName>
    </recommendedName>
</protein>
<feature type="compositionally biased region" description="Polar residues" evidence="6">
    <location>
        <begin position="255"/>
        <end position="268"/>
    </location>
</feature>
<dbReference type="InterPro" id="IPR036855">
    <property type="entry name" value="Znf_CCCH_sf"/>
</dbReference>
<dbReference type="PANTHER" id="PTHR38160:SF1">
    <property type="entry name" value="ZINC FINGER CCCH DOMAIN-CONTAINING PROTEIN 40"/>
    <property type="match status" value="1"/>
</dbReference>
<feature type="compositionally biased region" description="Basic and acidic residues" evidence="6">
    <location>
        <begin position="309"/>
        <end position="321"/>
    </location>
</feature>
<dbReference type="GO" id="GO:0008270">
    <property type="term" value="F:zinc ion binding"/>
    <property type="evidence" value="ECO:0007669"/>
    <property type="project" value="UniProtKB-KW"/>
</dbReference>
<dbReference type="EMBL" id="JBAMMX010000021">
    <property type="protein sequence ID" value="KAK6919392.1"/>
    <property type="molecule type" value="Genomic_DNA"/>
</dbReference>
<feature type="compositionally biased region" description="Basic and acidic residues" evidence="6">
    <location>
        <begin position="279"/>
        <end position="290"/>
    </location>
</feature>
<keyword evidence="1 4" id="KW-0479">Metal-binding</keyword>
<feature type="compositionally biased region" description="Basic residues" evidence="6">
    <location>
        <begin position="326"/>
        <end position="338"/>
    </location>
</feature>
<dbReference type="SUPFAM" id="SSF90229">
    <property type="entry name" value="CCCH zinc finger"/>
    <property type="match status" value="1"/>
</dbReference>
<keyword evidence="5" id="KW-0175">Coiled coil</keyword>
<feature type="compositionally biased region" description="Basic and acidic residues" evidence="6">
    <location>
        <begin position="45"/>
        <end position="62"/>
    </location>
</feature>
<dbReference type="InterPro" id="IPR045868">
    <property type="entry name" value="Znf_C3H13/40"/>
</dbReference>
<dbReference type="PROSITE" id="PS50103">
    <property type="entry name" value="ZF_C3H1"/>
    <property type="match status" value="1"/>
</dbReference>